<sequence>MSRVVGRVVPAVVAVLLAVTVSACAEEEGARPVSTMSPREGRDRVVEFVRESAARLDVTGWWPRSGAAGPDECGLGGGVKGASYSYDWWAPAGADVEGDARKVADYWESLGMSVRVTDSTPRPTVYGEGGPVLRASFDTGAVEDQYNIGAVMPCAPGDAEALLLEDEAQRAAGVVLPGDEGIVLQPRPGQLMPTSIPTSEPTAEQGASG</sequence>
<proteinExistence type="predicted"/>
<evidence type="ECO:0000313" key="3">
    <source>
        <dbReference type="EMBL" id="QHC56419.1"/>
    </source>
</evidence>
<dbReference type="RefSeq" id="WP_159316553.1">
    <property type="nucleotide sequence ID" value="NZ_CP047186.1"/>
</dbReference>
<feature type="chain" id="PRO_5042196693" description="Lipoprotein" evidence="2">
    <location>
        <begin position="26"/>
        <end position="209"/>
    </location>
</feature>
<evidence type="ECO:0008006" key="5">
    <source>
        <dbReference type="Google" id="ProtNLM"/>
    </source>
</evidence>
<evidence type="ECO:0000313" key="4">
    <source>
        <dbReference type="Proteomes" id="UP000465031"/>
    </source>
</evidence>
<feature type="compositionally biased region" description="Polar residues" evidence="1">
    <location>
        <begin position="192"/>
        <end position="209"/>
    </location>
</feature>
<protein>
    <recommendedName>
        <fullName evidence="5">Lipoprotein</fullName>
    </recommendedName>
</protein>
<evidence type="ECO:0000256" key="1">
    <source>
        <dbReference type="SAM" id="MobiDB-lite"/>
    </source>
</evidence>
<dbReference type="Proteomes" id="UP000465031">
    <property type="component" value="Chromosome"/>
</dbReference>
<feature type="region of interest" description="Disordered" evidence="1">
    <location>
        <begin position="185"/>
        <end position="209"/>
    </location>
</feature>
<dbReference type="PROSITE" id="PS51257">
    <property type="entry name" value="PROKAR_LIPOPROTEIN"/>
    <property type="match status" value="1"/>
</dbReference>
<name>A0AAE6V7D0_9MICO</name>
<gene>
    <name evidence="3" type="ORF">GSU10_12765</name>
</gene>
<keyword evidence="2" id="KW-0732">Signal</keyword>
<accession>A0AAE6V7D0</accession>
<feature type="signal peptide" evidence="2">
    <location>
        <begin position="1"/>
        <end position="25"/>
    </location>
</feature>
<dbReference type="EMBL" id="CP047186">
    <property type="protein sequence ID" value="QHC56419.1"/>
    <property type="molecule type" value="Genomic_DNA"/>
</dbReference>
<organism evidence="3 4">
    <name type="scientific">Rathayibacter tanaceti</name>
    <dbReference type="NCBI Taxonomy" id="1671680"/>
    <lineage>
        <taxon>Bacteria</taxon>
        <taxon>Bacillati</taxon>
        <taxon>Actinomycetota</taxon>
        <taxon>Actinomycetes</taxon>
        <taxon>Micrococcales</taxon>
        <taxon>Microbacteriaceae</taxon>
        <taxon>Rathayibacter</taxon>
    </lineage>
</organism>
<dbReference type="KEGG" id="rte:GSU10_12765"/>
<evidence type="ECO:0000256" key="2">
    <source>
        <dbReference type="SAM" id="SignalP"/>
    </source>
</evidence>
<reference evidence="4" key="1">
    <citation type="submission" date="2019-12" db="EMBL/GenBank/DDBJ databases">
        <title>Complete and draft genome sequences of new strains and members of some known species of the genus Rathayibacter isolated from plants.</title>
        <authorList>
            <person name="Tarlachkov S.V."/>
            <person name="Starodumova I.P."/>
            <person name="Dorofeeva L.V."/>
            <person name="Prisyazhnaya N.V."/>
            <person name="Leyn S."/>
            <person name="Zlamal J."/>
            <person name="Elan M."/>
            <person name="Osterman A.L."/>
            <person name="Nadler S."/>
            <person name="Subbotin S.A."/>
            <person name="Evtushenko L.I."/>
        </authorList>
    </citation>
    <scope>NUCLEOTIDE SEQUENCE [LARGE SCALE GENOMIC DNA]</scope>
    <source>
        <strain evidence="4">VKM Ac-2761</strain>
    </source>
</reference>
<dbReference type="AlphaFoldDB" id="A0AAE6V7D0"/>